<evidence type="ECO:0000256" key="8">
    <source>
        <dbReference type="ARBA" id="ARBA00023136"/>
    </source>
</evidence>
<dbReference type="PANTHER" id="PTHR24231">
    <property type="entry name" value="PURINOCEPTOR-RELATED G-PROTEIN COUPLED RECEPTOR"/>
    <property type="match status" value="1"/>
</dbReference>
<dbReference type="Proteomes" id="UP000034805">
    <property type="component" value="Unassembled WGS sequence"/>
</dbReference>
<dbReference type="PROSITE" id="PS50262">
    <property type="entry name" value="G_PROTEIN_RECEP_F1_2"/>
    <property type="match status" value="1"/>
</dbReference>
<evidence type="ECO:0000256" key="6">
    <source>
        <dbReference type="ARBA" id="ARBA00023040"/>
    </source>
</evidence>
<dbReference type="FunFam" id="1.20.1070.10:FF:000017">
    <property type="entry name" value="lysophosphatidic acid receptor 4"/>
    <property type="match status" value="1"/>
</dbReference>
<reference evidence="15 16" key="1">
    <citation type="submission" date="2015-08" db="EMBL/GenBank/DDBJ databases">
        <title>The genome of the Asian arowana (Scleropages formosus).</title>
        <authorList>
            <person name="Tan M.H."/>
            <person name="Gan H.M."/>
            <person name="Croft L.J."/>
            <person name="Austin C.M."/>
        </authorList>
    </citation>
    <scope>NUCLEOTIDE SEQUENCE [LARGE SCALE GENOMIC DNA]</scope>
    <source>
        <strain evidence="15">Aro1</strain>
    </source>
</reference>
<keyword evidence="4" id="KW-0391">Immunity</keyword>
<accession>A0A0P7WUL7</accession>
<dbReference type="PROSITE" id="PS00237">
    <property type="entry name" value="G_PROTEIN_RECEP_F1_1"/>
    <property type="match status" value="1"/>
</dbReference>
<feature type="transmembrane region" description="Helical" evidence="13">
    <location>
        <begin position="102"/>
        <end position="120"/>
    </location>
</feature>
<dbReference type="Pfam" id="PF00001">
    <property type="entry name" value="7tm_1"/>
    <property type="match status" value="1"/>
</dbReference>
<evidence type="ECO:0000256" key="1">
    <source>
        <dbReference type="ARBA" id="ARBA00004651"/>
    </source>
</evidence>
<evidence type="ECO:0000256" key="10">
    <source>
        <dbReference type="ARBA" id="ARBA00023170"/>
    </source>
</evidence>
<keyword evidence="2" id="KW-1003">Cell membrane</keyword>
<dbReference type="GO" id="GO:0005886">
    <property type="term" value="C:plasma membrane"/>
    <property type="evidence" value="ECO:0007669"/>
    <property type="project" value="UniProtKB-SubCell"/>
</dbReference>
<evidence type="ECO:0000256" key="12">
    <source>
        <dbReference type="RuleBase" id="RU000688"/>
    </source>
</evidence>
<feature type="transmembrane region" description="Helical" evidence="13">
    <location>
        <begin position="234"/>
        <end position="253"/>
    </location>
</feature>
<keyword evidence="3 12" id="KW-0812">Transmembrane</keyword>
<evidence type="ECO:0000256" key="4">
    <source>
        <dbReference type="ARBA" id="ARBA00022859"/>
    </source>
</evidence>
<evidence type="ECO:0000259" key="14">
    <source>
        <dbReference type="PROSITE" id="PS50262"/>
    </source>
</evidence>
<feature type="transmembrane region" description="Helical" evidence="13">
    <location>
        <begin position="60"/>
        <end position="82"/>
    </location>
</feature>
<gene>
    <name evidence="15" type="ORF">Z043_113707</name>
</gene>
<evidence type="ECO:0000256" key="2">
    <source>
        <dbReference type="ARBA" id="ARBA00022475"/>
    </source>
</evidence>
<feature type="domain" description="G-protein coupled receptors family 1 profile" evidence="14">
    <location>
        <begin position="41"/>
        <end position="297"/>
    </location>
</feature>
<comment type="similarity">
    <text evidence="12">Belongs to the G-protein coupled receptor 1 family.</text>
</comment>
<dbReference type="PRINTS" id="PR01157">
    <property type="entry name" value="P2YPURNOCPTR"/>
</dbReference>
<organism evidence="15 16">
    <name type="scientific">Scleropages formosus</name>
    <name type="common">Asian bonytongue</name>
    <name type="synonym">Osteoglossum formosum</name>
    <dbReference type="NCBI Taxonomy" id="113540"/>
    <lineage>
        <taxon>Eukaryota</taxon>
        <taxon>Metazoa</taxon>
        <taxon>Chordata</taxon>
        <taxon>Craniata</taxon>
        <taxon>Vertebrata</taxon>
        <taxon>Euteleostomi</taxon>
        <taxon>Actinopterygii</taxon>
        <taxon>Neopterygii</taxon>
        <taxon>Teleostei</taxon>
        <taxon>Osteoglossocephala</taxon>
        <taxon>Osteoglossomorpha</taxon>
        <taxon>Osteoglossiformes</taxon>
        <taxon>Osteoglossidae</taxon>
        <taxon>Scleropages</taxon>
    </lineage>
</organism>
<protein>
    <submittedName>
        <fullName evidence="15">p2Y purinoceptor 3-like</fullName>
    </submittedName>
</protein>
<sequence>MSTLYEDVNGRNVTYCPVSEIYKKYVLSLTYGVVFMFGLGLNGTLLCLLCGRTRRWSCSLIFLVNLAVADLLYVLTLPLLLVSYAMEDKWPFGDFACKAVRFLFYANLHCSMMFLMCISVHRFLGVCYPIRAMTYKTKRTAVLVSASVWILVAVEILPTFAFAHTGLISNITVCFDMTSPGDFHRYLPYGLFLTVIGFFIPLVVISICCCSMVRALVGGQYNIQVGQQMRTKSARTIVMVCLLFVICFVPYHITRTVYLLVRTYLISNCQVLNGVMLAYKIWRPIVSFNSCINPILYFTCSNRQRRVLFGQLCKKKVHPSVCTVQASPRDEQPYARRATPSGKSIREELQGSYLTIIKKEGAAVLR</sequence>
<comment type="subcellular location">
    <subcellularLocation>
        <location evidence="1">Cell membrane</location>
        <topology evidence="1">Multi-pass membrane protein</topology>
    </subcellularLocation>
</comment>
<dbReference type="Gene3D" id="1.20.1070.10">
    <property type="entry name" value="Rhodopsin 7-helix transmembrane proteins"/>
    <property type="match status" value="1"/>
</dbReference>
<dbReference type="InterPro" id="IPR017452">
    <property type="entry name" value="GPCR_Rhodpsn_7TM"/>
</dbReference>
<keyword evidence="10 12" id="KW-0675">Receptor</keyword>
<keyword evidence="9" id="KW-1015">Disulfide bond</keyword>
<evidence type="ECO:0000313" key="15">
    <source>
        <dbReference type="EMBL" id="KPP67674.1"/>
    </source>
</evidence>
<keyword evidence="11 12" id="KW-0807">Transducer</keyword>
<dbReference type="SUPFAM" id="SSF81321">
    <property type="entry name" value="Family A G protein-coupled receptor-like"/>
    <property type="match status" value="1"/>
</dbReference>
<dbReference type="GO" id="GO:0002250">
    <property type="term" value="P:adaptive immune response"/>
    <property type="evidence" value="ECO:0007669"/>
    <property type="project" value="UniProtKB-KW"/>
</dbReference>
<feature type="transmembrane region" description="Helical" evidence="13">
    <location>
        <begin position="186"/>
        <end position="213"/>
    </location>
</feature>
<feature type="transmembrane region" description="Helical" evidence="13">
    <location>
        <begin position="141"/>
        <end position="166"/>
    </location>
</feature>
<keyword evidence="7" id="KW-1064">Adaptive immunity</keyword>
<evidence type="ECO:0000256" key="11">
    <source>
        <dbReference type="ARBA" id="ARBA00023224"/>
    </source>
</evidence>
<dbReference type="EMBL" id="JARO02004918">
    <property type="protein sequence ID" value="KPP67674.1"/>
    <property type="molecule type" value="Genomic_DNA"/>
</dbReference>
<evidence type="ECO:0000313" key="16">
    <source>
        <dbReference type="Proteomes" id="UP000034805"/>
    </source>
</evidence>
<evidence type="ECO:0000256" key="5">
    <source>
        <dbReference type="ARBA" id="ARBA00022989"/>
    </source>
</evidence>
<keyword evidence="8 13" id="KW-0472">Membrane</keyword>
<keyword evidence="6 12" id="KW-0297">G-protein coupled receptor</keyword>
<keyword evidence="5 13" id="KW-1133">Transmembrane helix</keyword>
<proteinExistence type="inferred from homology"/>
<dbReference type="GO" id="GO:0004930">
    <property type="term" value="F:G protein-coupled receptor activity"/>
    <property type="evidence" value="ECO:0007669"/>
    <property type="project" value="UniProtKB-KW"/>
</dbReference>
<dbReference type="PANTHER" id="PTHR24231:SF25">
    <property type="entry name" value="G-PROTEIN COUPLED RECEPTORS FAMILY 1 PROFILE DOMAIN-CONTAINING PROTEIN"/>
    <property type="match status" value="1"/>
</dbReference>
<name>A0A0P7WUL7_SCLFO</name>
<evidence type="ECO:0000256" key="3">
    <source>
        <dbReference type="ARBA" id="ARBA00022692"/>
    </source>
</evidence>
<evidence type="ECO:0000256" key="7">
    <source>
        <dbReference type="ARBA" id="ARBA00023130"/>
    </source>
</evidence>
<dbReference type="PRINTS" id="PR00237">
    <property type="entry name" value="GPCRRHODOPSN"/>
</dbReference>
<dbReference type="InterPro" id="IPR000276">
    <property type="entry name" value="GPCR_Rhodpsn"/>
</dbReference>
<evidence type="ECO:0000256" key="13">
    <source>
        <dbReference type="SAM" id="Phobius"/>
    </source>
</evidence>
<comment type="caution">
    <text evidence="15">The sequence shown here is derived from an EMBL/GenBank/DDBJ whole genome shotgun (WGS) entry which is preliminary data.</text>
</comment>
<feature type="transmembrane region" description="Helical" evidence="13">
    <location>
        <begin position="25"/>
        <end position="48"/>
    </location>
</feature>
<evidence type="ECO:0000256" key="9">
    <source>
        <dbReference type="ARBA" id="ARBA00023157"/>
    </source>
</evidence>
<dbReference type="AlphaFoldDB" id="A0A0P7WUL7"/>